<sequence length="70" mass="8356">MSPRAPVREKRIGPARTARRRRQKPRAAKERRKPCARGEAEAQPFRFDDPYWDEAFDSYYDPTLRTCCRI</sequence>
<evidence type="ECO:0000313" key="2">
    <source>
        <dbReference type="EMBL" id="GAG52646.1"/>
    </source>
</evidence>
<gene>
    <name evidence="2" type="ORF">S01H1_81230</name>
</gene>
<name>X0ZX57_9ZZZZ</name>
<feature type="region of interest" description="Disordered" evidence="1">
    <location>
        <begin position="1"/>
        <end position="41"/>
    </location>
</feature>
<feature type="compositionally biased region" description="Basic and acidic residues" evidence="1">
    <location>
        <begin position="1"/>
        <end position="12"/>
    </location>
</feature>
<protein>
    <submittedName>
        <fullName evidence="2">Uncharacterized protein</fullName>
    </submittedName>
</protein>
<organism evidence="2">
    <name type="scientific">marine sediment metagenome</name>
    <dbReference type="NCBI Taxonomy" id="412755"/>
    <lineage>
        <taxon>unclassified sequences</taxon>
        <taxon>metagenomes</taxon>
        <taxon>ecological metagenomes</taxon>
    </lineage>
</organism>
<evidence type="ECO:0000256" key="1">
    <source>
        <dbReference type="SAM" id="MobiDB-lite"/>
    </source>
</evidence>
<dbReference type="EMBL" id="BARS01054942">
    <property type="protein sequence ID" value="GAG52646.1"/>
    <property type="molecule type" value="Genomic_DNA"/>
</dbReference>
<accession>X0ZX57</accession>
<feature type="compositionally biased region" description="Basic residues" evidence="1">
    <location>
        <begin position="17"/>
        <end position="35"/>
    </location>
</feature>
<comment type="caution">
    <text evidence="2">The sequence shown here is derived from an EMBL/GenBank/DDBJ whole genome shotgun (WGS) entry which is preliminary data.</text>
</comment>
<dbReference type="AlphaFoldDB" id="X0ZX57"/>
<reference evidence="2" key="1">
    <citation type="journal article" date="2014" name="Front. Microbiol.">
        <title>High frequency of phylogenetically diverse reductive dehalogenase-homologous genes in deep subseafloor sedimentary metagenomes.</title>
        <authorList>
            <person name="Kawai M."/>
            <person name="Futagami T."/>
            <person name="Toyoda A."/>
            <person name="Takaki Y."/>
            <person name="Nishi S."/>
            <person name="Hori S."/>
            <person name="Arai W."/>
            <person name="Tsubouchi T."/>
            <person name="Morono Y."/>
            <person name="Uchiyama I."/>
            <person name="Ito T."/>
            <person name="Fujiyama A."/>
            <person name="Inagaki F."/>
            <person name="Takami H."/>
        </authorList>
    </citation>
    <scope>NUCLEOTIDE SEQUENCE</scope>
    <source>
        <strain evidence="2">Expedition CK06-06</strain>
    </source>
</reference>
<proteinExistence type="predicted"/>